<dbReference type="Pfam" id="PF07196">
    <property type="entry name" value="Flagellin_IN"/>
    <property type="match status" value="1"/>
</dbReference>
<name>A0A562RTD7_9BACT</name>
<dbReference type="Gene3D" id="6.10.10.10">
    <property type="entry name" value="Flagellar export chaperone, C-terminal domain"/>
    <property type="match status" value="1"/>
</dbReference>
<dbReference type="GO" id="GO:0009288">
    <property type="term" value="C:bacterial-type flagellum"/>
    <property type="evidence" value="ECO:0007669"/>
    <property type="project" value="UniProtKB-SubCell"/>
</dbReference>
<dbReference type="InterPro" id="IPR010810">
    <property type="entry name" value="Flagellin_hook_IN_motif"/>
</dbReference>
<keyword evidence="8" id="KW-1185">Reference proteome</keyword>
<dbReference type="PANTHER" id="PTHR42792:SF2">
    <property type="entry name" value="FLAGELLIN"/>
    <property type="match status" value="1"/>
</dbReference>
<evidence type="ECO:0000256" key="4">
    <source>
        <dbReference type="RuleBase" id="RU362073"/>
    </source>
</evidence>
<dbReference type="Gene3D" id="2.160.10.10">
    <property type="entry name" value="Hexapeptide repeat proteins"/>
    <property type="match status" value="3"/>
</dbReference>
<comment type="caution">
    <text evidence="7">The sequence shown here is derived from an EMBL/GenBank/DDBJ whole genome shotgun (WGS) entry which is preliminary data.</text>
</comment>
<dbReference type="InterPro" id="IPR011004">
    <property type="entry name" value="Trimer_LpxA-like_sf"/>
</dbReference>
<comment type="subcellular location">
    <subcellularLocation>
        <location evidence="4">Secreted</location>
    </subcellularLocation>
    <subcellularLocation>
        <location evidence="4">Bacterial flagellum</location>
    </subcellularLocation>
</comment>
<keyword evidence="7" id="KW-0969">Cilium</keyword>
<dbReference type="PANTHER" id="PTHR42792">
    <property type="entry name" value="FLAGELLIN"/>
    <property type="match status" value="1"/>
</dbReference>
<dbReference type="GO" id="GO:0005576">
    <property type="term" value="C:extracellular region"/>
    <property type="evidence" value="ECO:0007669"/>
    <property type="project" value="UniProtKB-SubCell"/>
</dbReference>
<evidence type="ECO:0000256" key="2">
    <source>
        <dbReference type="ARBA" id="ARBA00022525"/>
    </source>
</evidence>
<dbReference type="PRINTS" id="PR00207">
    <property type="entry name" value="FLAGELLIN"/>
</dbReference>
<comment type="similarity">
    <text evidence="1 4">Belongs to the bacterial flagellin family.</text>
</comment>
<dbReference type="SUPFAM" id="SSF51161">
    <property type="entry name" value="Trimeric LpxA-like enzymes"/>
    <property type="match status" value="2"/>
</dbReference>
<dbReference type="Pfam" id="PF00669">
    <property type="entry name" value="Flagellin_N"/>
    <property type="match status" value="1"/>
</dbReference>
<dbReference type="Gene3D" id="3.30.70.2120">
    <property type="match status" value="1"/>
</dbReference>
<dbReference type="InterPro" id="IPR001029">
    <property type="entry name" value="Flagellin_N"/>
</dbReference>
<dbReference type="RefSeq" id="WP_186442990.1">
    <property type="nucleotide sequence ID" value="NZ_VLLC01000010.1"/>
</dbReference>
<organism evidence="7 8">
    <name type="scientific">Desulfobotulus alkaliphilus</name>
    <dbReference type="NCBI Taxonomy" id="622671"/>
    <lineage>
        <taxon>Bacteria</taxon>
        <taxon>Pseudomonadati</taxon>
        <taxon>Thermodesulfobacteriota</taxon>
        <taxon>Desulfobacteria</taxon>
        <taxon>Desulfobacterales</taxon>
        <taxon>Desulfobacteraceae</taxon>
        <taxon>Desulfobotulus</taxon>
    </lineage>
</organism>
<dbReference type="Proteomes" id="UP000318307">
    <property type="component" value="Unassembled WGS sequence"/>
</dbReference>
<feature type="domain" description="Flagellin C-terminal" evidence="6">
    <location>
        <begin position="1041"/>
        <end position="1126"/>
    </location>
</feature>
<dbReference type="InterPro" id="IPR046358">
    <property type="entry name" value="Flagellin_C"/>
</dbReference>
<evidence type="ECO:0000259" key="5">
    <source>
        <dbReference type="Pfam" id="PF00669"/>
    </source>
</evidence>
<evidence type="ECO:0000313" key="7">
    <source>
        <dbReference type="EMBL" id="TWI72375.1"/>
    </source>
</evidence>
<dbReference type="Pfam" id="PF00700">
    <property type="entry name" value="Flagellin_C"/>
    <property type="match status" value="1"/>
</dbReference>
<keyword evidence="7" id="KW-0282">Flagellum</keyword>
<dbReference type="EMBL" id="VLLC01000010">
    <property type="protein sequence ID" value="TWI72375.1"/>
    <property type="molecule type" value="Genomic_DNA"/>
</dbReference>
<keyword evidence="2 4" id="KW-0964">Secreted</keyword>
<evidence type="ECO:0000256" key="3">
    <source>
        <dbReference type="ARBA" id="ARBA00023143"/>
    </source>
</evidence>
<dbReference type="AlphaFoldDB" id="A0A562RTD7"/>
<dbReference type="InterPro" id="IPR042187">
    <property type="entry name" value="Flagellin_C_sub2"/>
</dbReference>
<evidence type="ECO:0000259" key="6">
    <source>
        <dbReference type="Pfam" id="PF00700"/>
    </source>
</evidence>
<dbReference type="InterPro" id="IPR001492">
    <property type="entry name" value="Flagellin"/>
</dbReference>
<dbReference type="SUPFAM" id="SSF64518">
    <property type="entry name" value="Phase 1 flagellin"/>
    <property type="match status" value="2"/>
</dbReference>
<comment type="function">
    <text evidence="4">Flagellin is the subunit protein which polymerizes to form the filaments of bacterial flagella.</text>
</comment>
<evidence type="ECO:0000313" key="8">
    <source>
        <dbReference type="Proteomes" id="UP000318307"/>
    </source>
</evidence>
<accession>A0A562RTD7</accession>
<sequence>MRINTNVSALNAHKNLTQADNRIGSSLERLSSGLRINRAADDGSGMTIADSLRSQGLGLGQAIRNANDGINIVQTADAALEESINIINTIKQKSIQAAQDGQTTETRAVIQADIDKLLENLDTIANTTSFNNQKLLSGAFTNKQFQVGAYTGETVNISISASQSSRIGHVTTSNLTLKDNQPGVVDLAIYSNTLDQTFDVEAVNVQYNNSRESGMGAVADAINRLSDTLGISATAFVRSTTDLAVSAGTTDSDFAINGVNIGQVNVQNNDSDGALVKSINQKTAQHGVFASVDTRGHLTLTSTDGRAIQVNTGGQATDDILRNTQMSTVGHVQLTQMSASEIVVNNAGGGDVVSLTNNLDVQRSDAYTMEAEATRGSRLAATSTLGAGWKTNQDIVTSSAFTGDITTTQTSSLEAGSVLAGGSTAVFQGTVHGDVTLAENSKLTTAPSTLALYSDIKSGSTLAAGTTFTNGVSSGGGVKLAGESVIEATGQTFDDNTIKSASTLAAGTVLAANTTLSGVSVTIEQTAKTVGDSDIKSGSSLTAGSIIGSNSDLTGNSGTITIEATGNTMGTSTIGSGSTLQTGTVLGNGTLIENVQYTSGTSSVSGVKIMATGPVTQESNIASGSTLKAGTLLTAGTFLSSGTTITGMDGTSYGGSGVTLTEDVVLQADAIVRSGVTRANVGSTLANNTVLGDQSQVYADLTLAAETKTVSGTLTLANNSSLAGGSILKESQVATDLTLRNGTTLNSDVTLKTGSMLADGSNLKEESEVATDITLKANADLTGDLLAGKGSSFAAGTRLEVDSIIHADVTLQKASTLTEDMNNILAEVTLGTGSILAEDSTIKGGSIFHGSVEVKEDVYLARKTELGAGSTIIQEGSFIKAGSTIGGNATLDQALNVTGDGFTLGVGTKLTQGSQLANGSTFGGSITLANNETVKGQMQVAQGSTLAEGTKITAGTYLSNDIRTADGIMAAGTVLKEDITTVGTNRITRDMTLQDGSVINEGSILAANVTQDSATAQLDDRQQLRLSELSVLTQEDAQNAIAIADSALKDLDKIRTDLGSVQNQLTSTVANISTTRVNVMAAESTIRDVDFAEESSNFTKMQVLMQAGTFAMAQANASAQNVMSLLQ</sequence>
<reference evidence="7 8" key="1">
    <citation type="submission" date="2019-07" db="EMBL/GenBank/DDBJ databases">
        <title>Genome sequencing of 100 strains of the haloalkaliphilic chemolithoautotrophic sulfur-oxidizing bacterium Thioalkalivibrio.</title>
        <authorList>
            <person name="Muyzer G."/>
        </authorList>
    </citation>
    <scope>NUCLEOTIDE SEQUENCE [LARGE SCALE GENOMIC DNA]</scope>
    <source>
        <strain evidence="7 8">ASO4-4</strain>
    </source>
</reference>
<protein>
    <recommendedName>
        <fullName evidence="4">Flagellin</fullName>
    </recommendedName>
</protein>
<gene>
    <name evidence="7" type="ORF">LZ24_01517</name>
</gene>
<feature type="domain" description="Flagellin N-terminal" evidence="5">
    <location>
        <begin position="3"/>
        <end position="141"/>
    </location>
</feature>
<evidence type="ECO:0000256" key="1">
    <source>
        <dbReference type="ARBA" id="ARBA00005709"/>
    </source>
</evidence>
<dbReference type="GO" id="GO:0005198">
    <property type="term" value="F:structural molecule activity"/>
    <property type="evidence" value="ECO:0007669"/>
    <property type="project" value="UniProtKB-UniRule"/>
</dbReference>
<keyword evidence="3 4" id="KW-0975">Bacterial flagellum</keyword>
<dbReference type="Gene3D" id="1.20.1330.10">
    <property type="entry name" value="f41 fragment of flagellin, N-terminal domain"/>
    <property type="match status" value="2"/>
</dbReference>
<keyword evidence="7" id="KW-0966">Cell projection</keyword>
<proteinExistence type="inferred from homology"/>